<evidence type="ECO:0000256" key="1">
    <source>
        <dbReference type="ARBA" id="ARBA00001968"/>
    </source>
</evidence>
<dbReference type="GO" id="GO:0047429">
    <property type="term" value="F:nucleoside triphosphate diphosphatase activity"/>
    <property type="evidence" value="ECO:0007669"/>
    <property type="project" value="InterPro"/>
</dbReference>
<name>A0A914WPM4_9BILA</name>
<dbReference type="InterPro" id="IPR003697">
    <property type="entry name" value="Maf-like"/>
</dbReference>
<protein>
    <submittedName>
        <fullName evidence="4">Uncharacterized protein</fullName>
    </submittedName>
</protein>
<dbReference type="NCBIfam" id="TIGR00172">
    <property type="entry name" value="maf"/>
    <property type="match status" value="1"/>
</dbReference>
<evidence type="ECO:0000313" key="3">
    <source>
        <dbReference type="Proteomes" id="UP000887566"/>
    </source>
</evidence>
<comment type="cofactor">
    <cofactor evidence="1">
        <name>a divalent metal cation</name>
        <dbReference type="ChEBI" id="CHEBI:60240"/>
    </cofactor>
</comment>
<dbReference type="AlphaFoldDB" id="A0A914WPM4"/>
<keyword evidence="3" id="KW-1185">Reference proteome</keyword>
<dbReference type="WBParaSite" id="PSAMB.scaffold4818size13453.g25293.t1">
    <property type="protein sequence ID" value="PSAMB.scaffold4818size13453.g25293.t1"/>
    <property type="gene ID" value="PSAMB.scaffold4818size13453.g25293"/>
</dbReference>
<dbReference type="Proteomes" id="UP000887566">
    <property type="component" value="Unplaced"/>
</dbReference>
<dbReference type="PANTHER" id="PTHR43213">
    <property type="entry name" value="BIFUNCTIONAL DTTP/UTP PYROPHOSPHATASE/METHYLTRANSFERASE PROTEIN-RELATED"/>
    <property type="match status" value="1"/>
</dbReference>
<dbReference type="PANTHER" id="PTHR43213:SF5">
    <property type="entry name" value="BIFUNCTIONAL DTTP_UTP PYROPHOSPHATASE_METHYLTRANSFERASE PROTEIN-RELATED"/>
    <property type="match status" value="1"/>
</dbReference>
<sequence length="208" mass="22607">MLTQLLPKLRDAHIVLASSSPRRKEIMAFLGLPYTVHPSQFAEDLDKKAYIGRPQDYVMDNAKFKALDVAQSLSSQGKTADLIIGCDTVVTLDGQIIEKPSDSAHAVEMLTRLSGRKHTVFSGVAMVTDVKDSNASRIFYVATDVTFGKLSSELIQAYVASGEPLDKAGGYGIQGSGAVLVQEISGDYYNVVGLPFQRLFTELQQIFG</sequence>
<dbReference type="InterPro" id="IPR029001">
    <property type="entry name" value="ITPase-like_fam"/>
</dbReference>
<dbReference type="Gene3D" id="3.90.950.10">
    <property type="match status" value="1"/>
</dbReference>
<evidence type="ECO:0000313" key="4">
    <source>
        <dbReference type="WBParaSite" id="PSAMB.scaffold4818size13453.g25293.t1"/>
    </source>
</evidence>
<dbReference type="SUPFAM" id="SSF52972">
    <property type="entry name" value="ITPase-like"/>
    <property type="match status" value="1"/>
</dbReference>
<organism evidence="3 4">
    <name type="scientific">Plectus sambesii</name>
    <dbReference type="NCBI Taxonomy" id="2011161"/>
    <lineage>
        <taxon>Eukaryota</taxon>
        <taxon>Metazoa</taxon>
        <taxon>Ecdysozoa</taxon>
        <taxon>Nematoda</taxon>
        <taxon>Chromadorea</taxon>
        <taxon>Plectida</taxon>
        <taxon>Plectina</taxon>
        <taxon>Plectoidea</taxon>
        <taxon>Plectidae</taxon>
        <taxon>Plectus</taxon>
    </lineage>
</organism>
<dbReference type="PIRSF" id="PIRSF006305">
    <property type="entry name" value="Maf"/>
    <property type="match status" value="1"/>
</dbReference>
<dbReference type="Pfam" id="PF02545">
    <property type="entry name" value="Maf"/>
    <property type="match status" value="1"/>
</dbReference>
<proteinExistence type="inferred from homology"/>
<dbReference type="HAMAP" id="MF_00528">
    <property type="entry name" value="Maf"/>
    <property type="match status" value="1"/>
</dbReference>
<reference evidence="4" key="1">
    <citation type="submission" date="2022-11" db="UniProtKB">
        <authorList>
            <consortium name="WormBaseParasite"/>
        </authorList>
    </citation>
    <scope>IDENTIFICATION</scope>
</reference>
<accession>A0A914WPM4</accession>
<evidence type="ECO:0000256" key="2">
    <source>
        <dbReference type="ARBA" id="ARBA00022801"/>
    </source>
</evidence>
<dbReference type="CDD" id="cd00555">
    <property type="entry name" value="Maf"/>
    <property type="match status" value="1"/>
</dbReference>
<keyword evidence="2" id="KW-0378">Hydrolase</keyword>